<keyword evidence="4 6" id="KW-0472">Membrane</keyword>
<comment type="subcellular location">
    <subcellularLocation>
        <location evidence="1">Membrane</location>
        <topology evidence="1">Multi-pass membrane protein</topology>
    </subcellularLocation>
</comment>
<feature type="transmembrane region" description="Helical" evidence="6">
    <location>
        <begin position="52"/>
        <end position="70"/>
    </location>
</feature>
<evidence type="ECO:0000256" key="3">
    <source>
        <dbReference type="ARBA" id="ARBA00022989"/>
    </source>
</evidence>
<dbReference type="RefSeq" id="WP_204130787.1">
    <property type="nucleotide sequence ID" value="NZ_JAFDVD010000008.1"/>
</dbReference>
<feature type="domain" description="Ferric oxidoreductase" evidence="7">
    <location>
        <begin position="15"/>
        <end position="136"/>
    </location>
</feature>
<evidence type="ECO:0000256" key="6">
    <source>
        <dbReference type="SAM" id="Phobius"/>
    </source>
</evidence>
<feature type="transmembrane region" description="Helical" evidence="6">
    <location>
        <begin position="120"/>
        <end position="141"/>
    </location>
</feature>
<organism evidence="8 9">
    <name type="scientific">Phycicoccus sonneratiae</name>
    <dbReference type="NCBI Taxonomy" id="2807628"/>
    <lineage>
        <taxon>Bacteria</taxon>
        <taxon>Bacillati</taxon>
        <taxon>Actinomycetota</taxon>
        <taxon>Actinomycetes</taxon>
        <taxon>Micrococcales</taxon>
        <taxon>Intrasporangiaceae</taxon>
        <taxon>Phycicoccus</taxon>
    </lineage>
</organism>
<keyword evidence="9" id="KW-1185">Reference proteome</keyword>
<keyword evidence="2 6" id="KW-0812">Transmembrane</keyword>
<dbReference type="Proteomes" id="UP001430172">
    <property type="component" value="Unassembled WGS sequence"/>
</dbReference>
<accession>A0ABS2CK94</accession>
<feature type="transmembrane region" description="Helical" evidence="6">
    <location>
        <begin position="12"/>
        <end position="31"/>
    </location>
</feature>
<dbReference type="Pfam" id="PF01794">
    <property type="entry name" value="Ferric_reduct"/>
    <property type="match status" value="1"/>
</dbReference>
<comment type="caution">
    <text evidence="8">The sequence shown here is derived from an EMBL/GenBank/DDBJ whole genome shotgun (WGS) entry which is preliminary data.</text>
</comment>
<feature type="transmembrane region" description="Helical" evidence="6">
    <location>
        <begin position="90"/>
        <end position="108"/>
    </location>
</feature>
<evidence type="ECO:0000313" key="9">
    <source>
        <dbReference type="Proteomes" id="UP001430172"/>
    </source>
</evidence>
<gene>
    <name evidence="8" type="ORF">JQN70_07945</name>
</gene>
<evidence type="ECO:0000313" key="8">
    <source>
        <dbReference type="EMBL" id="MBM6400312.1"/>
    </source>
</evidence>
<evidence type="ECO:0000256" key="4">
    <source>
        <dbReference type="ARBA" id="ARBA00023136"/>
    </source>
</evidence>
<evidence type="ECO:0000256" key="5">
    <source>
        <dbReference type="SAM" id="MobiDB-lite"/>
    </source>
</evidence>
<protein>
    <submittedName>
        <fullName evidence="8">Ferric reductase-like transmembrane domain-containing protein</fullName>
    </submittedName>
</protein>
<evidence type="ECO:0000256" key="2">
    <source>
        <dbReference type="ARBA" id="ARBA00022692"/>
    </source>
</evidence>
<evidence type="ECO:0000256" key="1">
    <source>
        <dbReference type="ARBA" id="ARBA00004141"/>
    </source>
</evidence>
<name>A0ABS2CK94_9MICO</name>
<dbReference type="InterPro" id="IPR013130">
    <property type="entry name" value="Fe3_Rdtase_TM_dom"/>
</dbReference>
<evidence type="ECO:0000259" key="7">
    <source>
        <dbReference type="Pfam" id="PF01794"/>
    </source>
</evidence>
<reference evidence="8" key="1">
    <citation type="submission" date="2021-02" db="EMBL/GenBank/DDBJ databases">
        <title>Phycicoccus sp. MQZ13P-5T, whole genome shotgun sequence.</title>
        <authorList>
            <person name="Tuo L."/>
        </authorList>
    </citation>
    <scope>NUCLEOTIDE SEQUENCE</scope>
    <source>
        <strain evidence="8">MQZ13P-5</strain>
    </source>
</reference>
<keyword evidence="3 6" id="KW-1133">Transmembrane helix</keyword>
<proteinExistence type="predicted"/>
<feature type="region of interest" description="Disordered" evidence="5">
    <location>
        <begin position="178"/>
        <end position="202"/>
    </location>
</feature>
<dbReference type="EMBL" id="JAFDVD010000008">
    <property type="protein sequence ID" value="MBM6400312.1"/>
    <property type="molecule type" value="Genomic_DNA"/>
</dbReference>
<feature type="transmembrane region" description="Helical" evidence="6">
    <location>
        <begin position="153"/>
        <end position="175"/>
    </location>
</feature>
<sequence length="202" mass="21669">MTSPLLWYLNRGSGIVLVVVFTVTVVIGVLATGRAVSPWWPRFITQGLHRGLSAVAVLMLLVHAVVAVVDEFVDIRWWQTVVPVGSAYEPFWLGLGTLSLDLTVVVVATSLARTRLPHRLWFLVHLTTYAAWALGVVHGLGIGTDADLGWSRLITVVCVALVVLAALARVTAVLLGRRRRGSSGPPVPGRADRDLLAGGGAR</sequence>